<evidence type="ECO:0000259" key="9">
    <source>
        <dbReference type="Pfam" id="PF16757"/>
    </source>
</evidence>
<dbReference type="PANTHER" id="PTHR10030:SF37">
    <property type="entry name" value="ALPHA-L-FUCOSIDASE-RELATED"/>
    <property type="match status" value="1"/>
</dbReference>
<evidence type="ECO:0000259" key="8">
    <source>
        <dbReference type="Pfam" id="PF01120"/>
    </source>
</evidence>
<dbReference type="GO" id="GO:0005764">
    <property type="term" value="C:lysosome"/>
    <property type="evidence" value="ECO:0007669"/>
    <property type="project" value="TreeGrafter"/>
</dbReference>
<evidence type="ECO:0000256" key="1">
    <source>
        <dbReference type="ARBA" id="ARBA00004071"/>
    </source>
</evidence>
<feature type="chain" id="PRO_5024410771" description="alpha-L-fucosidase" evidence="7">
    <location>
        <begin position="20"/>
        <end position="523"/>
    </location>
</feature>
<comment type="function">
    <text evidence="1">Alpha-L-fucosidase is responsible for hydrolyzing the alpha-1,6-linked fucose joined to the reducing-end N-acetylglucosamine of the carbohydrate moieties of glycoproteins.</text>
</comment>
<protein>
    <recommendedName>
        <fullName evidence="3">alpha-L-fucosidase</fullName>
        <ecNumber evidence="3">3.2.1.51</ecNumber>
    </recommendedName>
</protein>
<dbReference type="Pfam" id="PF01120">
    <property type="entry name" value="Alpha_L_fucos"/>
    <property type="match status" value="1"/>
</dbReference>
<dbReference type="InterPro" id="IPR006311">
    <property type="entry name" value="TAT_signal"/>
</dbReference>
<dbReference type="SUPFAM" id="SSF51445">
    <property type="entry name" value="(Trans)glycosidases"/>
    <property type="match status" value="1"/>
</dbReference>
<dbReference type="PIRSF" id="PIRSF001092">
    <property type="entry name" value="Alpha-L-fucosidase"/>
    <property type="match status" value="1"/>
</dbReference>
<accession>A0A5M8NTM0</accession>
<sequence length="523" mass="59261">MKLQKFSRRRFLKAGTALAAASIFTPRQIFGNPHFRTTGTIATQDDIFQNFQCPQWFKDAKFGLWLHWGPGSVPEEGSGWYSKHMYQKNPKKSEPFGAAGCWDYHRQRYGHQSEFGFKDVCNLWKAEKFDAEVMMQQFKKWGARYAAIIANFSDNFDSFNSSVHGWNSLRLGPKRDIVGEFAAAARRNGIPWMASSHVGGWTNRWYESAFGADEDGPLKGIPYDGNLTLADGKGKWWEGLDPQQLYAYKYPDFEKEFGKRLVDLVENYRPDVLYFDWKKIPPSAMEACKRLYANSLNKHGNIQSIITVKSPQAGTVLDFEQGIADGLQPEYWQTDTSFTEKWFLKANDPLRQNARSLKELLVDIVSKRGVLMLNLAIYPDGSIPADEFAVMEEFGAWLNANSEAIHETEPWKIHGAGGKAPGGHFNERSVKSDPWSHDVHRFTCNKDGKTLYVHIFGDPAGKEIHISELADKNLFSGKIKKVSLIGANHSIKWSVKPQGLSVVMPDKLAFSDCNVLKIKTTHL</sequence>
<dbReference type="InterPro" id="IPR017853">
    <property type="entry name" value="GH"/>
</dbReference>
<evidence type="ECO:0000256" key="7">
    <source>
        <dbReference type="SAM" id="SignalP"/>
    </source>
</evidence>
<dbReference type="AlphaFoldDB" id="A0A5M8NTM0"/>
<dbReference type="Pfam" id="PF16757">
    <property type="entry name" value="Fucosidase_C"/>
    <property type="match status" value="1"/>
</dbReference>
<dbReference type="PANTHER" id="PTHR10030">
    <property type="entry name" value="ALPHA-L-FUCOSIDASE"/>
    <property type="match status" value="1"/>
</dbReference>
<dbReference type="PROSITE" id="PS51318">
    <property type="entry name" value="TAT"/>
    <property type="match status" value="1"/>
</dbReference>
<comment type="similarity">
    <text evidence="2">Belongs to the glycosyl hydrolase 29 family.</text>
</comment>
<proteinExistence type="inferred from homology"/>
<dbReference type="EC" id="3.2.1.51" evidence="3"/>
<dbReference type="Gene3D" id="2.60.40.1180">
    <property type="entry name" value="Golgi alpha-mannosidase II"/>
    <property type="match status" value="1"/>
</dbReference>
<name>A0A5M8NTM0_9BACT</name>
<feature type="domain" description="Alpha-L-fucosidase C-terminal" evidence="9">
    <location>
        <begin position="441"/>
        <end position="510"/>
    </location>
</feature>
<dbReference type="GO" id="GO:0016139">
    <property type="term" value="P:glycoside catabolic process"/>
    <property type="evidence" value="ECO:0007669"/>
    <property type="project" value="TreeGrafter"/>
</dbReference>
<reference evidence="10 11" key="1">
    <citation type="submission" date="2019-03" db="EMBL/GenBank/DDBJ databases">
        <title>Single cell metagenomics reveals metabolic interactions within the superorganism composed of flagellate Streblomastix strix and complex community of Bacteroidetes bacteria on its surface.</title>
        <authorList>
            <person name="Treitli S.C."/>
            <person name="Kolisko M."/>
            <person name="Husnik F."/>
            <person name="Keeling P."/>
            <person name="Hampl V."/>
        </authorList>
    </citation>
    <scope>NUCLEOTIDE SEQUENCE [LARGE SCALE GENOMIC DNA]</scope>
    <source>
        <strain evidence="10">St1</strain>
    </source>
</reference>
<evidence type="ECO:0000256" key="2">
    <source>
        <dbReference type="ARBA" id="ARBA00007951"/>
    </source>
</evidence>
<dbReference type="EMBL" id="SNRX01000120">
    <property type="protein sequence ID" value="KAA6300202.1"/>
    <property type="molecule type" value="Genomic_DNA"/>
</dbReference>
<dbReference type="GO" id="GO:0004560">
    <property type="term" value="F:alpha-L-fucosidase activity"/>
    <property type="evidence" value="ECO:0007669"/>
    <property type="project" value="InterPro"/>
</dbReference>
<dbReference type="Proteomes" id="UP000324575">
    <property type="component" value="Unassembled WGS sequence"/>
</dbReference>
<feature type="domain" description="Glycoside hydrolase family 29 N-terminal" evidence="8">
    <location>
        <begin position="49"/>
        <end position="403"/>
    </location>
</feature>
<comment type="caution">
    <text evidence="10">The sequence shown here is derived from an EMBL/GenBank/DDBJ whole genome shotgun (WGS) entry which is preliminary data.</text>
</comment>
<dbReference type="InterPro" id="IPR031919">
    <property type="entry name" value="Fucosidase_C"/>
</dbReference>
<evidence type="ECO:0000256" key="4">
    <source>
        <dbReference type="ARBA" id="ARBA00022729"/>
    </source>
</evidence>
<keyword evidence="5" id="KW-0378">Hydrolase</keyword>
<evidence type="ECO:0000313" key="11">
    <source>
        <dbReference type="Proteomes" id="UP000324575"/>
    </source>
</evidence>
<dbReference type="InterPro" id="IPR013780">
    <property type="entry name" value="Glyco_hydro_b"/>
</dbReference>
<dbReference type="GO" id="GO:0006004">
    <property type="term" value="P:fucose metabolic process"/>
    <property type="evidence" value="ECO:0007669"/>
    <property type="project" value="InterPro"/>
</dbReference>
<organism evidence="10 11">
    <name type="scientific">Candidatus Ordinivivax streblomastigis</name>
    <dbReference type="NCBI Taxonomy" id="2540710"/>
    <lineage>
        <taxon>Bacteria</taxon>
        <taxon>Pseudomonadati</taxon>
        <taxon>Bacteroidota</taxon>
        <taxon>Bacteroidia</taxon>
        <taxon>Bacteroidales</taxon>
        <taxon>Candidatus Ordinivivax</taxon>
    </lineage>
</organism>
<evidence type="ECO:0000313" key="10">
    <source>
        <dbReference type="EMBL" id="KAA6300202.1"/>
    </source>
</evidence>
<dbReference type="InterPro" id="IPR016286">
    <property type="entry name" value="FUC_metazoa-typ"/>
</dbReference>
<evidence type="ECO:0000256" key="6">
    <source>
        <dbReference type="ARBA" id="ARBA00023295"/>
    </source>
</evidence>
<dbReference type="SMART" id="SM00812">
    <property type="entry name" value="Alpha_L_fucos"/>
    <property type="match status" value="1"/>
</dbReference>
<evidence type="ECO:0000256" key="3">
    <source>
        <dbReference type="ARBA" id="ARBA00012662"/>
    </source>
</evidence>
<evidence type="ECO:0000256" key="5">
    <source>
        <dbReference type="ARBA" id="ARBA00022801"/>
    </source>
</evidence>
<gene>
    <name evidence="10" type="ORF">EZS26_003653</name>
</gene>
<dbReference type="InterPro" id="IPR000933">
    <property type="entry name" value="Glyco_hydro_29"/>
</dbReference>
<keyword evidence="4 7" id="KW-0732">Signal</keyword>
<dbReference type="InterPro" id="IPR057739">
    <property type="entry name" value="Glyco_hydro_29_N"/>
</dbReference>
<keyword evidence="6" id="KW-0326">Glycosidase</keyword>
<dbReference type="Gene3D" id="3.20.20.80">
    <property type="entry name" value="Glycosidases"/>
    <property type="match status" value="1"/>
</dbReference>
<feature type="signal peptide" evidence="7">
    <location>
        <begin position="1"/>
        <end position="19"/>
    </location>
</feature>